<keyword evidence="3" id="KW-1185">Reference proteome</keyword>
<protein>
    <submittedName>
        <fullName evidence="2">Uncharacterized protein</fullName>
    </submittedName>
</protein>
<evidence type="ECO:0000256" key="1">
    <source>
        <dbReference type="SAM" id="MobiDB-lite"/>
    </source>
</evidence>
<accession>A0A5C5W874</accession>
<organism evidence="2 3">
    <name type="scientific">Botrimarina hoheduenensis</name>
    <dbReference type="NCBI Taxonomy" id="2528000"/>
    <lineage>
        <taxon>Bacteria</taxon>
        <taxon>Pseudomonadati</taxon>
        <taxon>Planctomycetota</taxon>
        <taxon>Planctomycetia</taxon>
        <taxon>Pirellulales</taxon>
        <taxon>Lacipirellulaceae</taxon>
        <taxon>Botrimarina</taxon>
    </lineage>
</organism>
<dbReference type="Proteomes" id="UP000318995">
    <property type="component" value="Unassembled WGS sequence"/>
</dbReference>
<dbReference type="OrthoDB" id="292200at2"/>
<evidence type="ECO:0000313" key="3">
    <source>
        <dbReference type="Proteomes" id="UP000318995"/>
    </source>
</evidence>
<gene>
    <name evidence="2" type="ORF">Pla111_20220</name>
</gene>
<comment type="caution">
    <text evidence="2">The sequence shown here is derived from an EMBL/GenBank/DDBJ whole genome shotgun (WGS) entry which is preliminary data.</text>
</comment>
<evidence type="ECO:0000313" key="2">
    <source>
        <dbReference type="EMBL" id="TWT46920.1"/>
    </source>
</evidence>
<name>A0A5C5W874_9BACT</name>
<feature type="compositionally biased region" description="Acidic residues" evidence="1">
    <location>
        <begin position="25"/>
        <end position="35"/>
    </location>
</feature>
<feature type="region of interest" description="Disordered" evidence="1">
    <location>
        <begin position="1"/>
        <end position="59"/>
    </location>
</feature>
<dbReference type="AlphaFoldDB" id="A0A5C5W874"/>
<reference evidence="2 3" key="1">
    <citation type="submission" date="2019-02" db="EMBL/GenBank/DDBJ databases">
        <title>Deep-cultivation of Planctomycetes and their phenomic and genomic characterization uncovers novel biology.</title>
        <authorList>
            <person name="Wiegand S."/>
            <person name="Jogler M."/>
            <person name="Boedeker C."/>
            <person name="Pinto D."/>
            <person name="Vollmers J."/>
            <person name="Rivas-Marin E."/>
            <person name="Kohn T."/>
            <person name="Peeters S.H."/>
            <person name="Heuer A."/>
            <person name="Rast P."/>
            <person name="Oberbeckmann S."/>
            <person name="Bunk B."/>
            <person name="Jeske O."/>
            <person name="Meyerdierks A."/>
            <person name="Storesund J.E."/>
            <person name="Kallscheuer N."/>
            <person name="Luecker S."/>
            <person name="Lage O.M."/>
            <person name="Pohl T."/>
            <person name="Merkel B.J."/>
            <person name="Hornburger P."/>
            <person name="Mueller R.-W."/>
            <person name="Bruemmer F."/>
            <person name="Labrenz M."/>
            <person name="Spormann A.M."/>
            <person name="Op Den Camp H."/>
            <person name="Overmann J."/>
            <person name="Amann R."/>
            <person name="Jetten M.S.M."/>
            <person name="Mascher T."/>
            <person name="Medema M.H."/>
            <person name="Devos D.P."/>
            <person name="Kaster A.-K."/>
            <person name="Ovreas L."/>
            <person name="Rohde M."/>
            <person name="Galperin M.Y."/>
            <person name="Jogler C."/>
        </authorList>
    </citation>
    <scope>NUCLEOTIDE SEQUENCE [LARGE SCALE GENOMIC DNA]</scope>
    <source>
        <strain evidence="2 3">Pla111</strain>
    </source>
</reference>
<sequence>MSHDAVPGLLFDNQPLAETNHDTPSDDDTTLDDGATDWASVVASSKTQPTDHDPAEPTPLPPRMTLELLISDPGVIGALHALKAGPARQAYANDALRIGVAALRDAASRLDTERLESAGERLLTQMKQRLDEYACSTQERTASVLKEYFDPQDGRFAERVRQLVSNDGELSALLREQLHGEASPLAKMLSTQLGRESPLMRQLDPEHASGVVARLQQMVERQLTTQREHVLREFSLDHEGSALRRLVTELTGKHGDLTKELGGRIDEVVKEFSLNEENSALSRLVRNVDSAQRKISSEFSLDNNESGLSRLKNELLTILGAQSEANAQFQERVTETLARLIQKRESAAASPEHGAVFEEAVFSFLLNDAQQRGDLCENTGATTGTVRSCKIGDALVTIGPDSPAAGARIVFEAKDARNYSVRSALEELDQARKNRAASFGVFIWARAAAPEGTRPLARYRNDLVVLWDAEDPTTDTYLLAAIEIARACVVEFHREQTDDSIDHEAIDRAINEIEKRAANLDKIRKPAETIRSSSETILERVRIDQQALERQVQVLREKLAALMA</sequence>
<dbReference type="RefSeq" id="WP_146573807.1">
    <property type="nucleotide sequence ID" value="NZ_SJPH01000003.1"/>
</dbReference>
<proteinExistence type="predicted"/>
<dbReference type="EMBL" id="SJPH01000003">
    <property type="protein sequence ID" value="TWT46920.1"/>
    <property type="molecule type" value="Genomic_DNA"/>
</dbReference>